<protein>
    <submittedName>
        <fullName evidence="6">Ovule protein</fullName>
    </submittedName>
</protein>
<sequence>MQGDMRRWPFKVINSNGQTKDSKFTAEETSSLVLLEMKKTAEAHLSEKVANRTNGSCSCPWSKQEDWQLTHTFNVPTILIRSKGFEVKVAGGDTHPGGGGDFDSRL</sequence>
<keyword evidence="2" id="KW-0547">Nucleotide-binding</keyword>
<dbReference type="GO" id="GO:0005524">
    <property type="term" value="F:ATP binding"/>
    <property type="evidence" value="ECO:0007669"/>
    <property type="project" value="UniProtKB-KW"/>
</dbReference>
<dbReference type="WBParaSite" id="TASK_0000238801-mRNA-1">
    <property type="protein sequence ID" value="TASK_0000238801-mRNA-1"/>
    <property type="gene ID" value="TASK_0000238801"/>
</dbReference>
<dbReference type="EMBL" id="UYRS01001566">
    <property type="protein sequence ID" value="VDK25050.1"/>
    <property type="molecule type" value="Genomic_DNA"/>
</dbReference>
<reference evidence="4 5" key="2">
    <citation type="submission" date="2018-11" db="EMBL/GenBank/DDBJ databases">
        <authorList>
            <consortium name="Pathogen Informatics"/>
        </authorList>
    </citation>
    <scope>NUCLEOTIDE SEQUENCE [LARGE SCALE GENOMIC DNA]</scope>
</reference>
<reference evidence="6" key="1">
    <citation type="submission" date="2017-02" db="UniProtKB">
        <authorList>
            <consortium name="WormBaseParasite"/>
        </authorList>
    </citation>
    <scope>IDENTIFICATION</scope>
</reference>
<dbReference type="GO" id="GO:0140662">
    <property type="term" value="F:ATP-dependent protein folding chaperone"/>
    <property type="evidence" value="ECO:0007669"/>
    <property type="project" value="InterPro"/>
</dbReference>
<dbReference type="Gene3D" id="3.30.420.40">
    <property type="match status" value="1"/>
</dbReference>
<organism evidence="6">
    <name type="scientific">Taenia asiatica</name>
    <name type="common">Asian tapeworm</name>
    <dbReference type="NCBI Taxonomy" id="60517"/>
    <lineage>
        <taxon>Eukaryota</taxon>
        <taxon>Metazoa</taxon>
        <taxon>Spiralia</taxon>
        <taxon>Lophotrochozoa</taxon>
        <taxon>Platyhelminthes</taxon>
        <taxon>Cestoda</taxon>
        <taxon>Eucestoda</taxon>
        <taxon>Cyclophyllidea</taxon>
        <taxon>Taeniidae</taxon>
        <taxon>Taenia</taxon>
    </lineage>
</organism>
<gene>
    <name evidence="4" type="ORF">TASK_LOCUS2389</name>
</gene>
<proteinExistence type="inferred from homology"/>
<evidence type="ECO:0000313" key="4">
    <source>
        <dbReference type="EMBL" id="VDK25050.1"/>
    </source>
</evidence>
<dbReference type="InterPro" id="IPR013126">
    <property type="entry name" value="Hsp_70_fam"/>
</dbReference>
<dbReference type="PANTHER" id="PTHR19375">
    <property type="entry name" value="HEAT SHOCK PROTEIN 70KDA"/>
    <property type="match status" value="1"/>
</dbReference>
<evidence type="ECO:0000256" key="3">
    <source>
        <dbReference type="ARBA" id="ARBA00022840"/>
    </source>
</evidence>
<dbReference type="STRING" id="60517.A0A0R3VY94"/>
<keyword evidence="5" id="KW-1185">Reference proteome</keyword>
<accession>A0A0R3VY94</accession>
<evidence type="ECO:0000256" key="1">
    <source>
        <dbReference type="ARBA" id="ARBA00007381"/>
    </source>
</evidence>
<name>A0A0R3VY94_TAEAS</name>
<comment type="similarity">
    <text evidence="1">Belongs to the heat shock protein 70 family.</text>
</comment>
<evidence type="ECO:0000256" key="2">
    <source>
        <dbReference type="ARBA" id="ARBA00022741"/>
    </source>
</evidence>
<evidence type="ECO:0000313" key="6">
    <source>
        <dbReference type="WBParaSite" id="TASK_0000238801-mRNA-1"/>
    </source>
</evidence>
<dbReference type="AlphaFoldDB" id="A0A0R3VY94"/>
<dbReference type="Proteomes" id="UP000282613">
    <property type="component" value="Unassembled WGS sequence"/>
</dbReference>
<evidence type="ECO:0000313" key="5">
    <source>
        <dbReference type="Proteomes" id="UP000282613"/>
    </source>
</evidence>
<keyword evidence="3" id="KW-0067">ATP-binding</keyword>